<protein>
    <submittedName>
        <fullName evidence="1">Uncharacterized protein</fullName>
    </submittedName>
</protein>
<name>K4LK27_THEPS</name>
<gene>
    <name evidence="1" type="ordered locus">Tph_c20860</name>
</gene>
<reference evidence="1 2" key="1">
    <citation type="journal article" date="2012" name="BMC Genomics">
        <title>Genome-guided analysis of physiological and morphological traits of the fermentative acetate oxidizer Thermacetogenium phaeum.</title>
        <authorList>
            <person name="Oehler D."/>
            <person name="Poehlein A."/>
            <person name="Leimbach A."/>
            <person name="Muller N."/>
            <person name="Daniel R."/>
            <person name="Gottschalk G."/>
            <person name="Schink B."/>
        </authorList>
    </citation>
    <scope>NUCLEOTIDE SEQUENCE [LARGE SCALE GENOMIC DNA]</scope>
    <source>
        <strain evidence="2">ATCC BAA-254 / DSM 26808 / PB</strain>
    </source>
</reference>
<dbReference type="STRING" id="1089553.Tph_c20860"/>
<accession>K4LK27</accession>
<dbReference type="HOGENOM" id="CLU_3048960_0_0_9"/>
<dbReference type="EMBL" id="CP003732">
    <property type="protein sequence ID" value="AFV12280.1"/>
    <property type="molecule type" value="Genomic_DNA"/>
</dbReference>
<evidence type="ECO:0000313" key="2">
    <source>
        <dbReference type="Proteomes" id="UP000000467"/>
    </source>
</evidence>
<organism evidence="1 2">
    <name type="scientific">Thermacetogenium phaeum (strain ATCC BAA-254 / DSM 26808 / PB)</name>
    <dbReference type="NCBI Taxonomy" id="1089553"/>
    <lineage>
        <taxon>Bacteria</taxon>
        <taxon>Bacillati</taxon>
        <taxon>Bacillota</taxon>
        <taxon>Clostridia</taxon>
        <taxon>Thermoanaerobacterales</taxon>
        <taxon>Thermoanaerobacteraceae</taxon>
        <taxon>Thermacetogenium</taxon>
    </lineage>
</organism>
<dbReference type="Proteomes" id="UP000000467">
    <property type="component" value="Chromosome"/>
</dbReference>
<dbReference type="KEGG" id="tpz:Tph_c20860"/>
<keyword evidence="2" id="KW-1185">Reference proteome</keyword>
<proteinExistence type="predicted"/>
<sequence>MPSLRCSFSLYIIVRRVLEMVLDLAYYFLHSFQLLHVPNDFLLLPITVFIIASE</sequence>
<dbReference type="AlphaFoldDB" id="K4LK27"/>
<evidence type="ECO:0000313" key="1">
    <source>
        <dbReference type="EMBL" id="AFV12280.1"/>
    </source>
</evidence>